<feature type="transmembrane region" description="Helical" evidence="2">
    <location>
        <begin position="20"/>
        <end position="42"/>
    </location>
</feature>
<feature type="compositionally biased region" description="Polar residues" evidence="1">
    <location>
        <begin position="980"/>
        <end position="996"/>
    </location>
</feature>
<evidence type="ECO:0000313" key="5">
    <source>
        <dbReference type="Proteomes" id="UP000703269"/>
    </source>
</evidence>
<dbReference type="Pfam" id="PF20153">
    <property type="entry name" value="DUF6535"/>
    <property type="match status" value="1"/>
</dbReference>
<dbReference type="AlphaFoldDB" id="A0A9P3GKU2"/>
<keyword evidence="2" id="KW-1133">Transmembrane helix</keyword>
<feature type="transmembrane region" description="Helical" evidence="2">
    <location>
        <begin position="95"/>
        <end position="114"/>
    </location>
</feature>
<name>A0A9P3GKU2_9APHY</name>
<feature type="compositionally biased region" description="Polar residues" evidence="1">
    <location>
        <begin position="843"/>
        <end position="858"/>
    </location>
</feature>
<protein>
    <recommendedName>
        <fullName evidence="3">DUF6535 domain-containing protein</fullName>
    </recommendedName>
</protein>
<feature type="transmembrane region" description="Helical" evidence="2">
    <location>
        <begin position="149"/>
        <end position="177"/>
    </location>
</feature>
<feature type="compositionally biased region" description="Basic and acidic residues" evidence="1">
    <location>
        <begin position="965"/>
        <end position="975"/>
    </location>
</feature>
<reference evidence="4 5" key="1">
    <citation type="submission" date="2021-08" db="EMBL/GenBank/DDBJ databases">
        <title>Draft Genome Sequence of Phanerochaete sordida strain YK-624.</title>
        <authorList>
            <person name="Mori T."/>
            <person name="Dohra H."/>
            <person name="Suzuki T."/>
            <person name="Kawagishi H."/>
            <person name="Hirai H."/>
        </authorList>
    </citation>
    <scope>NUCLEOTIDE SEQUENCE [LARGE SCALE GENOMIC DNA]</scope>
    <source>
        <strain evidence="4 5">YK-624</strain>
    </source>
</reference>
<accession>A0A9P3GKU2</accession>
<feature type="transmembrane region" description="Helical" evidence="2">
    <location>
        <begin position="189"/>
        <end position="206"/>
    </location>
</feature>
<dbReference type="Proteomes" id="UP000703269">
    <property type="component" value="Unassembled WGS sequence"/>
</dbReference>
<dbReference type="OrthoDB" id="3269725at2759"/>
<dbReference type="InterPro" id="IPR045338">
    <property type="entry name" value="DUF6535"/>
</dbReference>
<evidence type="ECO:0000256" key="2">
    <source>
        <dbReference type="SAM" id="Phobius"/>
    </source>
</evidence>
<evidence type="ECO:0000256" key="1">
    <source>
        <dbReference type="SAM" id="MobiDB-lite"/>
    </source>
</evidence>
<keyword evidence="2" id="KW-0472">Membrane</keyword>
<comment type="caution">
    <text evidence="4">The sequence shown here is derived from an EMBL/GenBank/DDBJ whole genome shotgun (WGS) entry which is preliminary data.</text>
</comment>
<gene>
    <name evidence="4" type="ORF">PsYK624_115540</name>
</gene>
<feature type="region of interest" description="Disordered" evidence="1">
    <location>
        <begin position="783"/>
        <end position="1002"/>
    </location>
</feature>
<feature type="domain" description="DUF6535" evidence="3">
    <location>
        <begin position="2"/>
        <end position="175"/>
    </location>
</feature>
<dbReference type="EMBL" id="BPQB01000048">
    <property type="protein sequence ID" value="GJE95370.1"/>
    <property type="molecule type" value="Genomic_DNA"/>
</dbReference>
<proteinExistence type="predicted"/>
<keyword evidence="5" id="KW-1185">Reference proteome</keyword>
<keyword evidence="2" id="KW-0812">Transmembrane</keyword>
<sequence length="1002" mass="110916">MVKTVRDVDTQKVDDTKEDIDTLLVFAGLFSAVVTTFVVATYPSLMPDNTDELVFLMRQSLAQSYTFADGVLRPITPFPADPPFEVPLWALRVNGLWFASLIVSLSTASFGMLVKQWLIEYLAMEQWISPQEQLRARQYRHPALKHWKVFEIAALLPLLLHISLGLFFLGLCFYTTAANETIGRSTFPLVAGWAFFALLTFIAPLASPRCPYKITLLKAGLRAGRRYITSRFWQPGRDAIKGTINAAKWVWSNVICLPYKGYSVLVRWWERLVDVTLDISVVLWIPIFAFSLPFLLFHLVFSYVVKFVVAVVSDPGTDKLEEDDIMQEPYMTHELLLSVDAVIINDGPILETMAEILKQTHASGPDISVFVLGCIQHRIGTANRDTWIPDIDGGVQGLLNLRVLSEAAWAVLAGLMGETLKPCLRDESRASGSPDLWKSNAAAVLLSDSRWPVPHEIRPLLTSPEKLLMIIQLVRLLIVRWPMRDVLRILWIASTALSSESGPTSPEPTQQWDRLSTLTNSNLPELRMTVTQILLEQVWRRDNDPKDATKCSVEAALMLVHILGTALPFVVSDDEQAIPLTLLSHEEQPNLTAGAVLKLLQPNFVGMSTTLRTVVSESMVRGGLSLYAAFISKTLVVFRAEPLWTLIQNLDSDEFWSDAHRPVMRDLWSFLLLCARSSPKAGDSDYLQTHDFVKTCLVLARAGIPRALGSVDPASDWKELVPVLETTVKAGTLIESTAFTTAAARAKTIPTLANRALEELQPTDPDVPQRLLYVLNQLAEKRPKPGTTQILPEESIPLPVTTSGEGQPDPQPGAPGPRERPPWRPASTHGPIRQMSLPERRITTGQHHTTAVYTSSAPPTIGVPSRYLPTGIGGQHPRTSSSGHQEPASRRPSTSRPGMRSAGPSHPGSIDTGGSRVGYPHRTGSRHAAAPKPDTEYDVPQQPQRSSASLRPDTGRSGRHRSRSLRPDVGAETHIARSVQVPSYQSRSTSQAPPSHSHQDRW</sequence>
<evidence type="ECO:0000313" key="4">
    <source>
        <dbReference type="EMBL" id="GJE95370.1"/>
    </source>
</evidence>
<evidence type="ECO:0000259" key="3">
    <source>
        <dbReference type="Pfam" id="PF20153"/>
    </source>
</evidence>
<organism evidence="4 5">
    <name type="scientific">Phanerochaete sordida</name>
    <dbReference type="NCBI Taxonomy" id="48140"/>
    <lineage>
        <taxon>Eukaryota</taxon>
        <taxon>Fungi</taxon>
        <taxon>Dikarya</taxon>
        <taxon>Basidiomycota</taxon>
        <taxon>Agaricomycotina</taxon>
        <taxon>Agaricomycetes</taxon>
        <taxon>Polyporales</taxon>
        <taxon>Phanerochaetaceae</taxon>
        <taxon>Phanerochaete</taxon>
    </lineage>
</organism>
<feature type="transmembrane region" description="Helical" evidence="2">
    <location>
        <begin position="281"/>
        <end position="305"/>
    </location>
</feature>